<protein>
    <recommendedName>
        <fullName evidence="2">G-patch domain-containing protein</fullName>
    </recommendedName>
</protein>
<feature type="region of interest" description="Disordered" evidence="1">
    <location>
        <begin position="1"/>
        <end position="23"/>
    </location>
</feature>
<accession>A0ABD6EST6</accession>
<reference evidence="3 4" key="1">
    <citation type="submission" date="2024-08" db="EMBL/GenBank/DDBJ databases">
        <title>Gnathostoma spinigerum genome.</title>
        <authorList>
            <person name="Gonzalez-Bertolin B."/>
            <person name="Monzon S."/>
            <person name="Zaballos A."/>
            <person name="Jimenez P."/>
            <person name="Dekumyoy P."/>
            <person name="Varona S."/>
            <person name="Cuesta I."/>
            <person name="Sumanam S."/>
            <person name="Adisakwattana P."/>
            <person name="Gasser R.B."/>
            <person name="Hernandez-Gonzalez A."/>
            <person name="Young N.D."/>
            <person name="Perteguer M.J."/>
        </authorList>
    </citation>
    <scope>NUCLEOTIDE SEQUENCE [LARGE SCALE GENOMIC DNA]</scope>
    <source>
        <strain evidence="3">AL3</strain>
        <tissue evidence="3">Liver</tissue>
    </source>
</reference>
<feature type="domain" description="G-patch" evidence="2">
    <location>
        <begin position="209"/>
        <end position="263"/>
    </location>
</feature>
<organism evidence="3 4">
    <name type="scientific">Gnathostoma spinigerum</name>
    <dbReference type="NCBI Taxonomy" id="75299"/>
    <lineage>
        <taxon>Eukaryota</taxon>
        <taxon>Metazoa</taxon>
        <taxon>Ecdysozoa</taxon>
        <taxon>Nematoda</taxon>
        <taxon>Chromadorea</taxon>
        <taxon>Rhabditida</taxon>
        <taxon>Spirurina</taxon>
        <taxon>Gnathostomatomorpha</taxon>
        <taxon>Gnathostomatoidea</taxon>
        <taxon>Gnathostomatidae</taxon>
        <taxon>Gnathostoma</taxon>
    </lineage>
</organism>
<dbReference type="EMBL" id="JBGFUD010004394">
    <property type="protein sequence ID" value="MFH4979597.1"/>
    <property type="molecule type" value="Genomic_DNA"/>
</dbReference>
<name>A0ABD6EST6_9BILA</name>
<proteinExistence type="predicted"/>
<evidence type="ECO:0000256" key="1">
    <source>
        <dbReference type="SAM" id="MobiDB-lite"/>
    </source>
</evidence>
<dbReference type="PROSITE" id="PS50174">
    <property type="entry name" value="G_PATCH"/>
    <property type="match status" value="1"/>
</dbReference>
<gene>
    <name evidence="3" type="ORF">AB6A40_006306</name>
</gene>
<dbReference type="Pfam" id="PF01585">
    <property type="entry name" value="G-patch"/>
    <property type="match status" value="1"/>
</dbReference>
<dbReference type="InterPro" id="IPR040341">
    <property type="entry name" value="GPATCH3"/>
</dbReference>
<feature type="compositionally biased region" description="Polar residues" evidence="1">
    <location>
        <begin position="12"/>
        <end position="21"/>
    </location>
</feature>
<feature type="region of interest" description="Disordered" evidence="1">
    <location>
        <begin position="43"/>
        <end position="72"/>
    </location>
</feature>
<dbReference type="AlphaFoldDB" id="A0ABD6EST6"/>
<keyword evidence="4" id="KW-1185">Reference proteome</keyword>
<sequence>MTYIGCEEETESIGSSKTQSEGRGVLRKPIELVSDKSGVVTIARSSSSGRRSVNGKTAFQGGNYDESGDASSECEEWERYEAHYDDVTEQDRIKPRKYEDEQEVTWEKGGPGLVWYTDDNFWREVEQGTDCDWKWADDWDVDYSEYYERGSGSMDARDAVDIRRDKMARDGRLTESVFERRSVPPKKKRCLINSDFNEEANFAVFEKYTKQIGSSIMRRHGWRPGVGLGRGNVGSVNPVSADIEEIDGFRPQNERFGVGYRGDKMQRIVCRREPVHTIYTKYDSMRVGDAVDGGESLLRRGELSYMKYRRSSKGNQ</sequence>
<dbReference type="SMART" id="SM00443">
    <property type="entry name" value="G_patch"/>
    <property type="match status" value="1"/>
</dbReference>
<dbReference type="InterPro" id="IPR000467">
    <property type="entry name" value="G_patch_dom"/>
</dbReference>
<comment type="caution">
    <text evidence="3">The sequence shown here is derived from an EMBL/GenBank/DDBJ whole genome shotgun (WGS) entry which is preliminary data.</text>
</comment>
<dbReference type="Proteomes" id="UP001608902">
    <property type="component" value="Unassembled WGS sequence"/>
</dbReference>
<feature type="compositionally biased region" description="Acidic residues" evidence="1">
    <location>
        <begin position="1"/>
        <end position="11"/>
    </location>
</feature>
<dbReference type="PANTHER" id="PTHR14390:SF2">
    <property type="entry name" value="G PATCH DOMAIN-CONTAINING PROTEIN 3"/>
    <property type="match status" value="1"/>
</dbReference>
<dbReference type="PANTHER" id="PTHR14390">
    <property type="entry name" value="G PATCH DOMAIN CONTAINING PROTEIN 3"/>
    <property type="match status" value="1"/>
</dbReference>
<evidence type="ECO:0000259" key="2">
    <source>
        <dbReference type="PROSITE" id="PS50174"/>
    </source>
</evidence>
<evidence type="ECO:0000313" key="3">
    <source>
        <dbReference type="EMBL" id="MFH4979597.1"/>
    </source>
</evidence>
<evidence type="ECO:0000313" key="4">
    <source>
        <dbReference type="Proteomes" id="UP001608902"/>
    </source>
</evidence>